<dbReference type="Gene3D" id="3.40.960.10">
    <property type="entry name" value="VSR Endonuclease"/>
    <property type="match status" value="1"/>
</dbReference>
<protein>
    <recommendedName>
        <fullName evidence="6">Very short patch repair endonuclease</fullName>
        <ecNumber evidence="6">3.1.-.-</ecNumber>
    </recommendedName>
</protein>
<accession>A0A841JZD8</accession>
<keyword evidence="1 6" id="KW-0540">Nuclease</keyword>
<dbReference type="Proteomes" id="UP000538666">
    <property type="component" value="Unassembled WGS sequence"/>
</dbReference>
<proteinExistence type="inferred from homology"/>
<dbReference type="SUPFAM" id="SSF52980">
    <property type="entry name" value="Restriction endonuclease-like"/>
    <property type="match status" value="1"/>
</dbReference>
<evidence type="ECO:0000313" key="8">
    <source>
        <dbReference type="EMBL" id="MBB6146722.1"/>
    </source>
</evidence>
<dbReference type="Pfam" id="PF03852">
    <property type="entry name" value="Vsr"/>
    <property type="match status" value="1"/>
</dbReference>
<dbReference type="InterPro" id="IPR011335">
    <property type="entry name" value="Restrct_endonuc-II-like"/>
</dbReference>
<dbReference type="RefSeq" id="WP_082125794.1">
    <property type="nucleotide sequence ID" value="NZ_JACHEK010000011.1"/>
</dbReference>
<keyword evidence="9" id="KW-1185">Reference proteome</keyword>
<keyword evidence="4 6" id="KW-0378">Hydrolase</keyword>
<dbReference type="GO" id="GO:0006298">
    <property type="term" value="P:mismatch repair"/>
    <property type="evidence" value="ECO:0007669"/>
    <property type="project" value="UniProtKB-UniRule"/>
</dbReference>
<dbReference type="CDD" id="cd00221">
    <property type="entry name" value="Vsr"/>
    <property type="match status" value="1"/>
</dbReference>
<dbReference type="PIRSF" id="PIRSF018267">
    <property type="entry name" value="VSR_endonuc"/>
    <property type="match status" value="1"/>
</dbReference>
<dbReference type="EMBL" id="JACHEK010000011">
    <property type="protein sequence ID" value="MBB6146722.1"/>
    <property type="molecule type" value="Genomic_DNA"/>
</dbReference>
<evidence type="ECO:0000256" key="2">
    <source>
        <dbReference type="ARBA" id="ARBA00022759"/>
    </source>
</evidence>
<dbReference type="NCBIfam" id="TIGR00632">
    <property type="entry name" value="vsr"/>
    <property type="match status" value="1"/>
</dbReference>
<reference evidence="8 9" key="1">
    <citation type="submission" date="2020-08" db="EMBL/GenBank/DDBJ databases">
        <title>Genomic Encyclopedia of Type Strains, Phase IV (KMG-IV): sequencing the most valuable type-strain genomes for metagenomic binning, comparative biology and taxonomic classification.</title>
        <authorList>
            <person name="Goeker M."/>
        </authorList>
    </citation>
    <scope>NUCLEOTIDE SEQUENCE [LARGE SCALE GENOMIC DNA]</scope>
    <source>
        <strain evidence="8 9">DSM 103733</strain>
    </source>
</reference>
<name>A0A841JZD8_9BACT</name>
<evidence type="ECO:0000313" key="9">
    <source>
        <dbReference type="Proteomes" id="UP000538666"/>
    </source>
</evidence>
<gene>
    <name evidence="8" type="ORF">HNQ77_004703</name>
</gene>
<dbReference type="InterPro" id="IPR004603">
    <property type="entry name" value="DNA_mismatch_endonuc_vsr"/>
</dbReference>
<comment type="function">
    <text evidence="6">May nick specific sequences that contain T:G mispairs resulting from m5C-deamination.</text>
</comment>
<organism evidence="8 9">
    <name type="scientific">Silvibacterium bohemicum</name>
    <dbReference type="NCBI Taxonomy" id="1577686"/>
    <lineage>
        <taxon>Bacteria</taxon>
        <taxon>Pseudomonadati</taxon>
        <taxon>Acidobacteriota</taxon>
        <taxon>Terriglobia</taxon>
        <taxon>Terriglobales</taxon>
        <taxon>Acidobacteriaceae</taxon>
        <taxon>Silvibacterium</taxon>
    </lineage>
</organism>
<dbReference type="EC" id="3.1.-.-" evidence="6"/>
<keyword evidence="5 6" id="KW-0234">DNA repair</keyword>
<comment type="caution">
    <text evidence="8">The sequence shown here is derived from an EMBL/GenBank/DDBJ whole genome shotgun (WGS) entry which is preliminary data.</text>
</comment>
<dbReference type="GO" id="GO:0016787">
    <property type="term" value="F:hydrolase activity"/>
    <property type="evidence" value="ECO:0007669"/>
    <property type="project" value="UniProtKB-KW"/>
</dbReference>
<evidence type="ECO:0000256" key="3">
    <source>
        <dbReference type="ARBA" id="ARBA00022763"/>
    </source>
</evidence>
<comment type="similarity">
    <text evidence="6">Belongs to the vsr family.</text>
</comment>
<evidence type="ECO:0000256" key="1">
    <source>
        <dbReference type="ARBA" id="ARBA00022722"/>
    </source>
</evidence>
<evidence type="ECO:0000256" key="7">
    <source>
        <dbReference type="SAM" id="MobiDB-lite"/>
    </source>
</evidence>
<evidence type="ECO:0000256" key="6">
    <source>
        <dbReference type="PIRNR" id="PIRNR018267"/>
    </source>
</evidence>
<feature type="region of interest" description="Disordered" evidence="7">
    <location>
        <begin position="1"/>
        <end position="25"/>
    </location>
</feature>
<evidence type="ECO:0000256" key="4">
    <source>
        <dbReference type="ARBA" id="ARBA00022801"/>
    </source>
</evidence>
<dbReference type="AlphaFoldDB" id="A0A841JZD8"/>
<keyword evidence="3 6" id="KW-0227">DNA damage</keyword>
<dbReference type="OrthoDB" id="9801520at2"/>
<keyword evidence="2 6" id="KW-0255">Endonuclease</keyword>
<dbReference type="GO" id="GO:0004519">
    <property type="term" value="F:endonuclease activity"/>
    <property type="evidence" value="ECO:0007669"/>
    <property type="project" value="UniProtKB-KW"/>
</dbReference>
<evidence type="ECO:0000256" key="5">
    <source>
        <dbReference type="ARBA" id="ARBA00023204"/>
    </source>
</evidence>
<sequence>MAAKPKRPNPAKAVSGDAPVSPERSAQMALVKAKDTKPEIRVRKAAHAMGLRYRLNVRKLPGSPDLVFPGRKVVLFVHGCFWHRHKRCKATRTPKSRIEFWEQKFAENMARDQRAYKALRKAGWKIFIVWECETSQINKVTAILQQILSEGMKPANPK</sequence>